<comment type="caution">
    <text evidence="1">The sequence shown here is derived from an EMBL/GenBank/DDBJ whole genome shotgun (WGS) entry which is preliminary data.</text>
</comment>
<evidence type="ECO:0000313" key="2">
    <source>
        <dbReference type="Proteomes" id="UP000214600"/>
    </source>
</evidence>
<evidence type="ECO:0008006" key="3">
    <source>
        <dbReference type="Google" id="ProtNLM"/>
    </source>
</evidence>
<proteinExistence type="predicted"/>
<evidence type="ECO:0000313" key="1">
    <source>
        <dbReference type="EMBL" id="OXI42423.1"/>
    </source>
</evidence>
<dbReference type="SUPFAM" id="SSF53187">
    <property type="entry name" value="Zn-dependent exopeptidases"/>
    <property type="match status" value="1"/>
</dbReference>
<dbReference type="RefSeq" id="WP_089452374.1">
    <property type="nucleotide sequence ID" value="NZ_NKFA01000008.1"/>
</dbReference>
<organism evidence="1 2">
    <name type="scientific">Burkholderia aenigmatica</name>
    <dbReference type="NCBI Taxonomy" id="2015348"/>
    <lineage>
        <taxon>Bacteria</taxon>
        <taxon>Pseudomonadati</taxon>
        <taxon>Pseudomonadota</taxon>
        <taxon>Betaproteobacteria</taxon>
        <taxon>Burkholderiales</taxon>
        <taxon>Burkholderiaceae</taxon>
        <taxon>Burkholderia</taxon>
        <taxon>Burkholderia cepacia complex</taxon>
    </lineage>
</organism>
<protein>
    <recommendedName>
        <fullName evidence="3">DUF2817 domain-containing protein</fullName>
    </recommendedName>
</protein>
<dbReference type="InterPro" id="IPR021259">
    <property type="entry name" value="DUF2817"/>
</dbReference>
<dbReference type="EMBL" id="NKFA01000008">
    <property type="protein sequence ID" value="OXI42423.1"/>
    <property type="molecule type" value="Genomic_DNA"/>
</dbReference>
<accession>A0A228IJ08</accession>
<sequence length="365" mass="39654">MESTAVTRHFSGTYAEARQKFLDAAAHRRATLESFVLPDLRGALGEALAIDVAGLGMADAERLLIVSSGTHGPEGFCGSGCQVAMLFDDDLIGRLARAGVGLLLIHAVNPYGFSHLQRTNQDNVDLNRNHIDFSAALPANDAYPEIDRLVLTETWPPSPDDERALADYIARHGKLAYHGALSGGQYATPDGMFFGGREPTWNNRTMRTILRERAAHTNTIAWIDVHTGLGPRGHGEKIYAGRNVAAELARARAWWGADVVAPFDGESESPGVSGPVASIAYDECPHADAALMALEFGTLPFDDVIDRLRASHWLIRHPDAPAELRRDILQRIRDAFYGDDDVWKGAIWGQTRAALLQALMGLAAA</sequence>
<reference evidence="1 2" key="2">
    <citation type="submission" date="2017-08" db="EMBL/GenBank/DDBJ databases">
        <title>WGS of novel Burkholderia cepaca complex species.</title>
        <authorList>
            <person name="Lipuma J."/>
            <person name="Spilker T."/>
        </authorList>
    </citation>
    <scope>NUCLEOTIDE SEQUENCE [LARGE SCALE GENOMIC DNA]</scope>
    <source>
        <strain evidence="1 2">AU17325</strain>
    </source>
</reference>
<dbReference type="Proteomes" id="UP000214600">
    <property type="component" value="Unassembled WGS sequence"/>
</dbReference>
<dbReference type="Pfam" id="PF10994">
    <property type="entry name" value="DUF2817"/>
    <property type="match status" value="1"/>
</dbReference>
<dbReference type="AlphaFoldDB" id="A0A228IJ08"/>
<dbReference type="Gene3D" id="3.40.630.10">
    <property type="entry name" value="Zn peptidases"/>
    <property type="match status" value="1"/>
</dbReference>
<dbReference type="OrthoDB" id="4014363at2"/>
<reference evidence="2" key="1">
    <citation type="submission" date="2017-06" db="EMBL/GenBank/DDBJ databases">
        <authorList>
            <person name="LiPuma J."/>
            <person name="Spilker T."/>
        </authorList>
    </citation>
    <scope>NUCLEOTIDE SEQUENCE [LARGE SCALE GENOMIC DNA]</scope>
    <source>
        <strain evidence="2">AU17325</strain>
    </source>
</reference>
<dbReference type="CDD" id="cd06233">
    <property type="entry name" value="M14-like"/>
    <property type="match status" value="1"/>
</dbReference>
<name>A0A228IJ08_9BURK</name>
<gene>
    <name evidence="1" type="ORF">CFB84_24740</name>
</gene>